<reference evidence="1" key="1">
    <citation type="submission" date="2021-06" db="EMBL/GenBank/DDBJ databases">
        <authorList>
            <person name="Kallberg Y."/>
            <person name="Tangrot J."/>
            <person name="Rosling A."/>
        </authorList>
    </citation>
    <scope>NUCLEOTIDE SEQUENCE</scope>
    <source>
        <strain evidence="1">28 12/20/2015</strain>
    </source>
</reference>
<sequence length="85" mass="9688">QLQRNHNTNGRSRGQFQRILNTGIRAQNQPQGHRPQNNMNTSTNVFVQQYIDLVEGSNPFARLQDGITPQQNAQFHTALFLGLPF</sequence>
<name>A0ACA9PUW3_9GLOM</name>
<evidence type="ECO:0000313" key="1">
    <source>
        <dbReference type="EMBL" id="CAG8726009.1"/>
    </source>
</evidence>
<dbReference type="EMBL" id="CAJVPW010031236">
    <property type="protein sequence ID" value="CAG8726009.1"/>
    <property type="molecule type" value="Genomic_DNA"/>
</dbReference>
<proteinExistence type="predicted"/>
<accession>A0ACA9PUW3</accession>
<protein>
    <submittedName>
        <fullName evidence="1">5190_t:CDS:1</fullName>
    </submittedName>
</protein>
<comment type="caution">
    <text evidence="1">The sequence shown here is derived from an EMBL/GenBank/DDBJ whole genome shotgun (WGS) entry which is preliminary data.</text>
</comment>
<dbReference type="Proteomes" id="UP000789366">
    <property type="component" value="Unassembled WGS sequence"/>
</dbReference>
<keyword evidence="2" id="KW-1185">Reference proteome</keyword>
<gene>
    <name evidence="1" type="ORF">SPELUC_LOCUS12762</name>
</gene>
<evidence type="ECO:0000313" key="2">
    <source>
        <dbReference type="Proteomes" id="UP000789366"/>
    </source>
</evidence>
<feature type="non-terminal residue" evidence="1">
    <location>
        <position position="1"/>
    </location>
</feature>
<organism evidence="1 2">
    <name type="scientific">Cetraspora pellucida</name>
    <dbReference type="NCBI Taxonomy" id="1433469"/>
    <lineage>
        <taxon>Eukaryota</taxon>
        <taxon>Fungi</taxon>
        <taxon>Fungi incertae sedis</taxon>
        <taxon>Mucoromycota</taxon>
        <taxon>Glomeromycotina</taxon>
        <taxon>Glomeromycetes</taxon>
        <taxon>Diversisporales</taxon>
        <taxon>Gigasporaceae</taxon>
        <taxon>Cetraspora</taxon>
    </lineage>
</organism>